<dbReference type="AlphaFoldDB" id="A0A225VAL2"/>
<keyword evidence="1" id="KW-0227">DNA damage</keyword>
<feature type="transmembrane region" description="Helical" evidence="3">
    <location>
        <begin position="203"/>
        <end position="227"/>
    </location>
</feature>
<keyword evidence="1" id="KW-0539">Nucleus</keyword>
<keyword evidence="6" id="KW-1185">Reference proteome</keyword>
<organism evidence="5 6">
    <name type="scientific">Phytophthora megakarya</name>
    <dbReference type="NCBI Taxonomy" id="4795"/>
    <lineage>
        <taxon>Eukaryota</taxon>
        <taxon>Sar</taxon>
        <taxon>Stramenopiles</taxon>
        <taxon>Oomycota</taxon>
        <taxon>Peronosporomycetes</taxon>
        <taxon>Peronosporales</taxon>
        <taxon>Peronosporaceae</taxon>
        <taxon>Phytophthora</taxon>
    </lineage>
</organism>
<evidence type="ECO:0000256" key="2">
    <source>
        <dbReference type="SAM" id="MobiDB-lite"/>
    </source>
</evidence>
<feature type="compositionally biased region" description="Low complexity" evidence="2">
    <location>
        <begin position="276"/>
        <end position="290"/>
    </location>
</feature>
<feature type="compositionally biased region" description="Basic residues" evidence="2">
    <location>
        <begin position="376"/>
        <end position="387"/>
    </location>
</feature>
<comment type="caution">
    <text evidence="5">The sequence shown here is derived from an EMBL/GenBank/DDBJ whole genome shotgun (WGS) entry which is preliminary data.</text>
</comment>
<dbReference type="InterPro" id="IPR027786">
    <property type="entry name" value="Nse4/EID"/>
</dbReference>
<accession>A0A225VAL2</accession>
<evidence type="ECO:0000256" key="4">
    <source>
        <dbReference type="SAM" id="SignalP"/>
    </source>
</evidence>
<evidence type="ECO:0000313" key="6">
    <source>
        <dbReference type="Proteomes" id="UP000198211"/>
    </source>
</evidence>
<feature type="signal peptide" evidence="4">
    <location>
        <begin position="1"/>
        <end position="25"/>
    </location>
</feature>
<dbReference type="GO" id="GO:0005634">
    <property type="term" value="C:nucleus"/>
    <property type="evidence" value="ECO:0007669"/>
    <property type="project" value="UniProtKB-SubCell"/>
</dbReference>
<dbReference type="GO" id="GO:0030915">
    <property type="term" value="C:Smc5-Smc6 complex"/>
    <property type="evidence" value="ECO:0007669"/>
    <property type="project" value="UniProtKB-UniRule"/>
</dbReference>
<feature type="region of interest" description="Disordered" evidence="2">
    <location>
        <begin position="274"/>
        <end position="304"/>
    </location>
</feature>
<evidence type="ECO:0000313" key="5">
    <source>
        <dbReference type="EMBL" id="OWZ01989.1"/>
    </source>
</evidence>
<dbReference type="GO" id="GO:0006310">
    <property type="term" value="P:DNA recombination"/>
    <property type="evidence" value="ECO:0007669"/>
    <property type="project" value="UniProtKB-UniRule"/>
</dbReference>
<feature type="region of interest" description="Disordered" evidence="2">
    <location>
        <begin position="105"/>
        <end position="196"/>
    </location>
</feature>
<dbReference type="STRING" id="4795.A0A225VAL2"/>
<proteinExistence type="inferred from homology"/>
<reference evidence="6" key="1">
    <citation type="submission" date="2017-03" db="EMBL/GenBank/DDBJ databases">
        <title>Phytopthora megakarya and P. palmivora, two closely related causual agents of cacao black pod achieved similar genome size and gene model numbers by different mechanisms.</title>
        <authorList>
            <person name="Ali S."/>
            <person name="Shao J."/>
            <person name="Larry D.J."/>
            <person name="Kronmiller B."/>
            <person name="Shen D."/>
            <person name="Strem M.D."/>
            <person name="Melnick R.L."/>
            <person name="Guiltinan M.J."/>
            <person name="Tyler B.M."/>
            <person name="Meinhardt L.W."/>
            <person name="Bailey B.A."/>
        </authorList>
    </citation>
    <scope>NUCLEOTIDE SEQUENCE [LARGE SCALE GENOMIC DNA]</scope>
    <source>
        <strain evidence="6">zdho120</strain>
    </source>
</reference>
<comment type="function">
    <text evidence="1">Component of the SMC5-SMC6 complex, that promotes sister chromatid alignment after DNA damage and facilitates double-stranded DNA breaks (DSBs) repair via homologous recombination between sister chromatids.</text>
</comment>
<protein>
    <recommendedName>
        <fullName evidence="1">Non-structural maintenance of chromosomes element 4</fullName>
    </recommendedName>
</protein>
<evidence type="ECO:0000256" key="3">
    <source>
        <dbReference type="SAM" id="Phobius"/>
    </source>
</evidence>
<evidence type="ECO:0000256" key="1">
    <source>
        <dbReference type="RuleBase" id="RU365071"/>
    </source>
</evidence>
<comment type="subcellular location">
    <subcellularLocation>
        <location evidence="1">Nucleus</location>
    </subcellularLocation>
</comment>
<dbReference type="GO" id="GO:0006281">
    <property type="term" value="P:DNA repair"/>
    <property type="evidence" value="ECO:0007669"/>
    <property type="project" value="UniProtKB-UniRule"/>
</dbReference>
<dbReference type="Proteomes" id="UP000198211">
    <property type="component" value="Unassembled WGS sequence"/>
</dbReference>
<comment type="similarity">
    <text evidence="1">Belongs to the NSE4 family.</text>
</comment>
<dbReference type="EMBL" id="NBNE01006482">
    <property type="protein sequence ID" value="OWZ01989.1"/>
    <property type="molecule type" value="Genomic_DNA"/>
</dbReference>
<keyword evidence="1" id="KW-0233">DNA recombination</keyword>
<keyword evidence="4" id="KW-0732">Signal</keyword>
<gene>
    <name evidence="5" type="ORF">PHMEG_00026533</name>
</gene>
<dbReference type="PANTHER" id="PTHR16140:SF0">
    <property type="entry name" value="NON-STRUCTURAL MAINTENANCE OF CHROMOSOMES ELEMENT 4"/>
    <property type="match status" value="1"/>
</dbReference>
<dbReference type="PANTHER" id="PTHR16140">
    <property type="entry name" value="NON-STRUCTURAL MAINTENANCE OF CHROMOSOMES ELEMENT 4"/>
    <property type="match status" value="1"/>
</dbReference>
<sequence>MRSRVTFTFVFALVAVVSWIAQVEAAACAEICYTTSLTGFGPGGASGCSCSGSQQGARTGSGSCSCGQCYEQTGSVVIGYAISSDGTCTYGTDCGDCTYSSDSSGTSTSSASSTSTNTTSSTSSTTGSTTTTTTDAPTTTSPTPTSGTSSNSTSGTSSSTTDSTNSPTTTTSSSSGSTNGNAGETAGSSAANNTSSDNGLKTWQIALIICCGVLVFTVAVVSVLSCYCKARNRLYENEDDQADASYYQQQYPRQRDDVVGSGGIATPTLFAQGAMSTRSHARSGSSGSLSEQKPMYANSANSGSSDRLGLGLAPVHMRHSSGDLAGMAGSYPNERILSGSYPVDRRPSASNRKRSAPSDSEEEKTQRADEEESPPRRRAAPPGRNRKGFLENSQLTERDRRQVRYKERELLQSIKENANDLAKLSSDTFDTHTQELDQMYDSVCYPREANLDASNLDELNVAAFN</sequence>
<keyword evidence="3" id="KW-1133">Transmembrane helix</keyword>
<feature type="region of interest" description="Disordered" evidence="2">
    <location>
        <begin position="324"/>
        <end position="404"/>
    </location>
</feature>
<keyword evidence="3" id="KW-0472">Membrane</keyword>
<feature type="chain" id="PRO_5013347775" description="Non-structural maintenance of chromosomes element 4" evidence="4">
    <location>
        <begin position="26"/>
        <end position="465"/>
    </location>
</feature>
<keyword evidence="3" id="KW-0812">Transmembrane</keyword>
<keyword evidence="1" id="KW-0234">DNA repair</keyword>
<dbReference type="OrthoDB" id="167800at2759"/>
<comment type="subunit">
    <text evidence="1">Component of the SMC5-SMC6 complex.</text>
</comment>
<name>A0A225VAL2_9STRA</name>